<name>A0AAV4C897_9GAST</name>
<accession>A0AAV4C897</accession>
<proteinExistence type="predicted"/>
<dbReference type="EMBL" id="BLXT01006100">
    <property type="protein sequence ID" value="GFO28941.1"/>
    <property type="molecule type" value="Genomic_DNA"/>
</dbReference>
<feature type="chain" id="PRO_5043708125" evidence="1">
    <location>
        <begin position="21"/>
        <end position="436"/>
    </location>
</feature>
<keyword evidence="3" id="KW-1185">Reference proteome</keyword>
<keyword evidence="1" id="KW-0732">Signal</keyword>
<gene>
    <name evidence="2" type="ORF">PoB_005544600</name>
</gene>
<organism evidence="2 3">
    <name type="scientific">Plakobranchus ocellatus</name>
    <dbReference type="NCBI Taxonomy" id="259542"/>
    <lineage>
        <taxon>Eukaryota</taxon>
        <taxon>Metazoa</taxon>
        <taxon>Spiralia</taxon>
        <taxon>Lophotrochozoa</taxon>
        <taxon>Mollusca</taxon>
        <taxon>Gastropoda</taxon>
        <taxon>Heterobranchia</taxon>
        <taxon>Euthyneura</taxon>
        <taxon>Panpulmonata</taxon>
        <taxon>Sacoglossa</taxon>
        <taxon>Placobranchoidea</taxon>
        <taxon>Plakobranchidae</taxon>
        <taxon>Plakobranchus</taxon>
    </lineage>
</organism>
<evidence type="ECO:0000313" key="2">
    <source>
        <dbReference type="EMBL" id="GFO28941.1"/>
    </source>
</evidence>
<evidence type="ECO:0000256" key="1">
    <source>
        <dbReference type="SAM" id="SignalP"/>
    </source>
</evidence>
<dbReference type="Proteomes" id="UP000735302">
    <property type="component" value="Unassembled WGS sequence"/>
</dbReference>
<reference evidence="2 3" key="1">
    <citation type="journal article" date="2021" name="Elife">
        <title>Chloroplast acquisition without the gene transfer in kleptoplastic sea slugs, Plakobranchus ocellatus.</title>
        <authorList>
            <person name="Maeda T."/>
            <person name="Takahashi S."/>
            <person name="Yoshida T."/>
            <person name="Shimamura S."/>
            <person name="Takaki Y."/>
            <person name="Nagai Y."/>
            <person name="Toyoda A."/>
            <person name="Suzuki Y."/>
            <person name="Arimoto A."/>
            <person name="Ishii H."/>
            <person name="Satoh N."/>
            <person name="Nishiyama T."/>
            <person name="Hasebe M."/>
            <person name="Maruyama T."/>
            <person name="Minagawa J."/>
            <person name="Obokata J."/>
            <person name="Shigenobu S."/>
        </authorList>
    </citation>
    <scope>NUCLEOTIDE SEQUENCE [LARGE SCALE GENOMIC DNA]</scope>
</reference>
<evidence type="ECO:0000313" key="3">
    <source>
        <dbReference type="Proteomes" id="UP000735302"/>
    </source>
</evidence>
<comment type="caution">
    <text evidence="2">The sequence shown here is derived from an EMBL/GenBank/DDBJ whole genome shotgun (WGS) entry which is preliminary data.</text>
</comment>
<feature type="signal peptide" evidence="1">
    <location>
        <begin position="1"/>
        <end position="20"/>
    </location>
</feature>
<sequence>MSYRKFLFSVFFIVASKVISVPSEDSDSPKFASQSKGYNFSNSSHFAFPQFDENVGDKTLHSMAFRKTQKWTRLFQVAWEVMDYTFDLHEKNNGSNLVKVQTFLYIYTAEVPMVMHKADTSLTISNQKTKSIIFEANNLYSRNEVQRILLAALDKEMAINGVVVASSNADFVTLVLDTVATESIFKWRRFLHTTEWIALLLEPYSSHHELFRKTRVPDFVTLIFIEEEDGILELNVTQKSRTKPFDPDPPISLNLKAPFDKLQATDLSPSLHQRPRSLLNGSKLSKHLRKNAASFLLTQKSIMADMVIPAVFLEAKLDKTSYTVTEGNTTTWKGFSVDVMNLLSEALGFTVLPFAVSDGGFYGLYGPGGNILGVTGNFQHKENDQIISFSKCICDGFSKSKPIPPVTFQWVLLVLLYQHGLHQLNSIYQRLLHGKD</sequence>
<protein>
    <submittedName>
        <fullName evidence="2">Uncharacterized protein</fullName>
    </submittedName>
</protein>
<dbReference type="AlphaFoldDB" id="A0AAV4C897"/>